<feature type="transmembrane region" description="Helical" evidence="2">
    <location>
        <begin position="100"/>
        <end position="121"/>
    </location>
</feature>
<sequence>MFLDAVSIRVSNELGAGNPQAACLSVYAALIMAITEGLMVALITILVRHVWGYLYSNEEEVAKYISIMMPILAASDFMDGIQCTLSGAARGCGMQKICSLVNLGAYYVVGIPSAILFAFVLHVGGQGLWMGIICALIVQVSILVVMMLCINWNQEARKAKDRAHNFAIAAEAI</sequence>
<dbReference type="RefSeq" id="XP_038981405.1">
    <property type="nucleotide sequence ID" value="XM_039125477.1"/>
</dbReference>
<name>A0A8B9A6T3_PHODC</name>
<keyword evidence="2" id="KW-0812">Transmembrane</keyword>
<accession>A0A8B9A6T3</accession>
<reference evidence="4 5" key="2">
    <citation type="submission" date="2025-04" db="UniProtKB">
        <authorList>
            <consortium name="RefSeq"/>
        </authorList>
    </citation>
    <scope>IDENTIFICATION</scope>
    <source>
        <tissue evidence="4 5">Young leaves</tissue>
    </source>
</reference>
<evidence type="ECO:0000256" key="2">
    <source>
        <dbReference type="SAM" id="Phobius"/>
    </source>
</evidence>
<feature type="transmembrane region" description="Helical" evidence="2">
    <location>
        <begin position="127"/>
        <end position="150"/>
    </location>
</feature>
<gene>
    <name evidence="4 5 6 7" type="primary">LOC120110451</name>
</gene>
<evidence type="ECO:0000313" key="7">
    <source>
        <dbReference type="RefSeq" id="XP_038981407.1"/>
    </source>
</evidence>
<dbReference type="Pfam" id="PF01554">
    <property type="entry name" value="MatE"/>
    <property type="match status" value="1"/>
</dbReference>
<comment type="similarity">
    <text evidence="1">Belongs to the multi antimicrobial extrusion (MATE) (TC 2.A.66.1) family.</text>
</comment>
<dbReference type="RefSeq" id="XP_038981404.1">
    <property type="nucleotide sequence ID" value="XM_039125476.1"/>
</dbReference>
<organism evidence="3 7">
    <name type="scientific">Phoenix dactylifera</name>
    <name type="common">Date palm</name>
    <dbReference type="NCBI Taxonomy" id="42345"/>
    <lineage>
        <taxon>Eukaryota</taxon>
        <taxon>Viridiplantae</taxon>
        <taxon>Streptophyta</taxon>
        <taxon>Embryophyta</taxon>
        <taxon>Tracheophyta</taxon>
        <taxon>Spermatophyta</taxon>
        <taxon>Magnoliopsida</taxon>
        <taxon>Liliopsida</taxon>
        <taxon>Arecaceae</taxon>
        <taxon>Coryphoideae</taxon>
        <taxon>Phoeniceae</taxon>
        <taxon>Phoenix</taxon>
    </lineage>
</organism>
<evidence type="ECO:0000313" key="3">
    <source>
        <dbReference type="Proteomes" id="UP000228380"/>
    </source>
</evidence>
<evidence type="ECO:0000256" key="1">
    <source>
        <dbReference type="ARBA" id="ARBA00010199"/>
    </source>
</evidence>
<keyword evidence="3" id="KW-1185">Reference proteome</keyword>
<protein>
    <submittedName>
        <fullName evidence="4 5">Protein DETOXIFICATION 16-like isoform X1</fullName>
    </submittedName>
</protein>
<dbReference type="GO" id="GO:0016020">
    <property type="term" value="C:membrane"/>
    <property type="evidence" value="ECO:0007669"/>
    <property type="project" value="InterPro"/>
</dbReference>
<evidence type="ECO:0000313" key="5">
    <source>
        <dbReference type="RefSeq" id="XP_038981405.1"/>
    </source>
</evidence>
<dbReference type="GO" id="GO:0042910">
    <property type="term" value="F:xenobiotic transmembrane transporter activity"/>
    <property type="evidence" value="ECO:0007669"/>
    <property type="project" value="InterPro"/>
</dbReference>
<dbReference type="RefSeq" id="XP_038981406.1">
    <property type="nucleotide sequence ID" value="XM_039125478.1"/>
</dbReference>
<dbReference type="AlphaFoldDB" id="A0A8B9A6T3"/>
<dbReference type="RefSeq" id="XP_038981407.1">
    <property type="nucleotide sequence ID" value="XM_039125479.1"/>
</dbReference>
<dbReference type="GeneID" id="120110451"/>
<reference evidence="3" key="1">
    <citation type="journal article" date="2019" name="Nat. Commun.">
        <title>Genome-wide association mapping of date palm fruit traits.</title>
        <authorList>
            <person name="Hazzouri K.M."/>
            <person name="Gros-Balthazard M."/>
            <person name="Flowers J.M."/>
            <person name="Copetti D."/>
            <person name="Lemansour A."/>
            <person name="Lebrun M."/>
            <person name="Masmoudi K."/>
            <person name="Ferrand S."/>
            <person name="Dhar M.I."/>
            <person name="Fresquez Z.A."/>
            <person name="Rosas U."/>
            <person name="Zhang J."/>
            <person name="Talag J."/>
            <person name="Lee S."/>
            <person name="Kudrna D."/>
            <person name="Powell R.F."/>
            <person name="Leitch I.J."/>
            <person name="Krueger R.R."/>
            <person name="Wing R.A."/>
            <person name="Amiri K.M.A."/>
            <person name="Purugganan M.D."/>
        </authorList>
    </citation>
    <scope>NUCLEOTIDE SEQUENCE [LARGE SCALE GENOMIC DNA]</scope>
    <source>
        <strain evidence="3">cv. Khalas</strain>
    </source>
</reference>
<proteinExistence type="inferred from homology"/>
<evidence type="ECO:0000313" key="6">
    <source>
        <dbReference type="RefSeq" id="XP_038981406.1"/>
    </source>
</evidence>
<evidence type="ECO:0000313" key="4">
    <source>
        <dbReference type="RefSeq" id="XP_038981404.1"/>
    </source>
</evidence>
<dbReference type="GO" id="GO:0015297">
    <property type="term" value="F:antiporter activity"/>
    <property type="evidence" value="ECO:0007669"/>
    <property type="project" value="InterPro"/>
</dbReference>
<dbReference type="InterPro" id="IPR002528">
    <property type="entry name" value="MATE_fam"/>
</dbReference>
<feature type="transmembrane region" description="Helical" evidence="2">
    <location>
        <begin position="24"/>
        <end position="47"/>
    </location>
</feature>
<dbReference type="PANTHER" id="PTHR11206">
    <property type="entry name" value="MULTIDRUG RESISTANCE PROTEIN"/>
    <property type="match status" value="1"/>
</dbReference>
<dbReference type="KEGG" id="pda:120110451"/>
<keyword evidence="2" id="KW-0472">Membrane</keyword>
<keyword evidence="2" id="KW-1133">Transmembrane helix</keyword>
<dbReference type="Proteomes" id="UP000228380">
    <property type="component" value="Chromosome 4"/>
</dbReference>
<dbReference type="OrthoDB" id="2126698at2759"/>